<gene>
    <name evidence="2" type="ORF">GCM10025875_23190</name>
</gene>
<keyword evidence="1" id="KW-1133">Transmembrane helix</keyword>
<evidence type="ECO:0000256" key="1">
    <source>
        <dbReference type="SAM" id="Phobius"/>
    </source>
</evidence>
<dbReference type="EMBL" id="BSUM01000001">
    <property type="protein sequence ID" value="GMA32327.1"/>
    <property type="molecule type" value="Genomic_DNA"/>
</dbReference>
<keyword evidence="3" id="KW-1185">Reference proteome</keyword>
<dbReference type="AlphaFoldDB" id="A0AA37XFJ0"/>
<protein>
    <submittedName>
        <fullName evidence="2">Uncharacterized protein</fullName>
    </submittedName>
</protein>
<dbReference type="Proteomes" id="UP001157161">
    <property type="component" value="Unassembled WGS sequence"/>
</dbReference>
<reference evidence="2" key="1">
    <citation type="journal article" date="2014" name="Int. J. Syst. Evol. Microbiol.">
        <title>Complete genome sequence of Corynebacterium casei LMG S-19264T (=DSM 44701T), isolated from a smear-ripened cheese.</title>
        <authorList>
            <consortium name="US DOE Joint Genome Institute (JGI-PGF)"/>
            <person name="Walter F."/>
            <person name="Albersmeier A."/>
            <person name="Kalinowski J."/>
            <person name="Ruckert C."/>
        </authorList>
    </citation>
    <scope>NUCLEOTIDE SEQUENCE</scope>
    <source>
        <strain evidence="2">NBRC 112290</strain>
    </source>
</reference>
<feature type="transmembrane region" description="Helical" evidence="1">
    <location>
        <begin position="63"/>
        <end position="85"/>
    </location>
</feature>
<proteinExistence type="predicted"/>
<accession>A0AA37XFJ0</accession>
<reference evidence="2" key="2">
    <citation type="submission" date="2023-02" db="EMBL/GenBank/DDBJ databases">
        <authorList>
            <person name="Sun Q."/>
            <person name="Mori K."/>
        </authorList>
    </citation>
    <scope>NUCLEOTIDE SEQUENCE</scope>
    <source>
        <strain evidence="2">NBRC 112290</strain>
    </source>
</reference>
<evidence type="ECO:0000313" key="3">
    <source>
        <dbReference type="Proteomes" id="UP001157161"/>
    </source>
</evidence>
<organism evidence="2 3">
    <name type="scientific">Litorihabitans aurantiacus</name>
    <dbReference type="NCBI Taxonomy" id="1930061"/>
    <lineage>
        <taxon>Bacteria</taxon>
        <taxon>Bacillati</taxon>
        <taxon>Actinomycetota</taxon>
        <taxon>Actinomycetes</taxon>
        <taxon>Micrococcales</taxon>
        <taxon>Beutenbergiaceae</taxon>
        <taxon>Litorihabitans</taxon>
    </lineage>
</organism>
<feature type="transmembrane region" description="Helical" evidence="1">
    <location>
        <begin position="35"/>
        <end position="57"/>
    </location>
</feature>
<sequence>MLVSTITPRVGAPASLVGVAADAVVRPRREPAPALLTLTLAVLATDLALFAVVRGAAPAAPALVARTLALAVALALSATVLTAVVRARRARSGGKGPTSGPAGPADAVGRAPALLALAGLSLVAAAAGLLLQGRVLGMTDPVTELLATHGAALLLALLAPRLVGHPAAPRRFTSAVDLPFR</sequence>
<keyword evidence="1" id="KW-0472">Membrane</keyword>
<evidence type="ECO:0000313" key="2">
    <source>
        <dbReference type="EMBL" id="GMA32327.1"/>
    </source>
</evidence>
<comment type="caution">
    <text evidence="2">The sequence shown here is derived from an EMBL/GenBank/DDBJ whole genome shotgun (WGS) entry which is preliminary data.</text>
</comment>
<keyword evidence="1" id="KW-0812">Transmembrane</keyword>
<feature type="transmembrane region" description="Helical" evidence="1">
    <location>
        <begin position="145"/>
        <end position="163"/>
    </location>
</feature>
<name>A0AA37XFJ0_9MICO</name>
<feature type="transmembrane region" description="Helical" evidence="1">
    <location>
        <begin position="113"/>
        <end position="133"/>
    </location>
</feature>